<gene>
    <name evidence="1" type="ORF">DES48_10712</name>
</gene>
<dbReference type="EMBL" id="QNRI01000007">
    <property type="protein sequence ID" value="RBO97096.1"/>
    <property type="molecule type" value="Genomic_DNA"/>
</dbReference>
<dbReference type="InterPro" id="IPR021477">
    <property type="entry name" value="TVIIS_effector_SACOL2603_fam"/>
</dbReference>
<dbReference type="OrthoDB" id="2705520at2"/>
<dbReference type="Proteomes" id="UP000252254">
    <property type="component" value="Unassembled WGS sequence"/>
</dbReference>
<evidence type="ECO:0000313" key="2">
    <source>
        <dbReference type="Proteomes" id="UP000252254"/>
    </source>
</evidence>
<evidence type="ECO:0000313" key="1">
    <source>
        <dbReference type="EMBL" id="RBO97096.1"/>
    </source>
</evidence>
<dbReference type="RefSeq" id="WP_113869045.1">
    <property type="nucleotide sequence ID" value="NZ_BAABQN010000007.1"/>
</dbReference>
<dbReference type="AlphaFoldDB" id="A0A366E3Z8"/>
<reference evidence="1 2" key="1">
    <citation type="submission" date="2018-06" db="EMBL/GenBank/DDBJ databases">
        <title>Genomic Encyclopedia of Type Strains, Phase IV (KMG-IV): sequencing the most valuable type-strain genomes for metagenomic binning, comparative biology and taxonomic classification.</title>
        <authorList>
            <person name="Goeker M."/>
        </authorList>
    </citation>
    <scope>NUCLEOTIDE SEQUENCE [LARGE SCALE GENOMIC DNA]</scope>
    <source>
        <strain evidence="1 2">DSM 15140</strain>
    </source>
</reference>
<accession>A0A366E3Z8</accession>
<protein>
    <submittedName>
        <fullName evidence="1">Type VII secretion effector (TIGR04197 family)</fullName>
    </submittedName>
</protein>
<keyword evidence="2" id="KW-1185">Reference proteome</keyword>
<organism evidence="1 2">
    <name type="scientific">Paraliobacillus ryukyuensis</name>
    <dbReference type="NCBI Taxonomy" id="200904"/>
    <lineage>
        <taxon>Bacteria</taxon>
        <taxon>Bacillati</taxon>
        <taxon>Bacillota</taxon>
        <taxon>Bacilli</taxon>
        <taxon>Bacillales</taxon>
        <taxon>Bacillaceae</taxon>
        <taxon>Paraliobacillus</taxon>
    </lineage>
</organism>
<sequence length="99" mass="11218">MVKQVSINTNVFQSNVNKLKTSVSNIQTKKNIHSFSKTNIRPFTKDVEQIVDAIALLEKYKVILEADIVTLSETGDQMETTDIRLSNQYSNTFAPQLLK</sequence>
<name>A0A366E3Z8_9BACI</name>
<comment type="caution">
    <text evidence="1">The sequence shown here is derived from an EMBL/GenBank/DDBJ whole genome shotgun (WGS) entry which is preliminary data.</text>
</comment>
<proteinExistence type="predicted"/>
<dbReference type="NCBIfam" id="TIGR04197">
    <property type="entry name" value="T7SS_SACOL2603"/>
    <property type="match status" value="1"/>
</dbReference>